<evidence type="ECO:0000313" key="1">
    <source>
        <dbReference type="EMBL" id="DAF59981.1"/>
    </source>
</evidence>
<name>A0A8S5T9H2_9CAUD</name>
<dbReference type="EMBL" id="BK032780">
    <property type="protein sequence ID" value="DAF59981.1"/>
    <property type="molecule type" value="Genomic_DNA"/>
</dbReference>
<sequence length="70" mass="8357">MYKIKKIRRGYIVINTSTGKHAHFRSLFGCKCIIHYLTNNIEITNPYLQVSAERLKDKEKKKDKYVNKRI</sequence>
<organism evidence="1">
    <name type="scientific">Siphoviridae sp. ctGz830</name>
    <dbReference type="NCBI Taxonomy" id="2827825"/>
    <lineage>
        <taxon>Viruses</taxon>
        <taxon>Duplodnaviria</taxon>
        <taxon>Heunggongvirae</taxon>
        <taxon>Uroviricota</taxon>
        <taxon>Caudoviricetes</taxon>
    </lineage>
</organism>
<proteinExistence type="predicted"/>
<accession>A0A8S5T9H2</accession>
<protein>
    <submittedName>
        <fullName evidence="1">Uncharacterized protein</fullName>
    </submittedName>
</protein>
<reference evidence="1" key="1">
    <citation type="journal article" date="2021" name="Proc. Natl. Acad. Sci. U.S.A.">
        <title>A Catalog of Tens of Thousands of Viruses from Human Metagenomes Reveals Hidden Associations with Chronic Diseases.</title>
        <authorList>
            <person name="Tisza M.J."/>
            <person name="Buck C.B."/>
        </authorList>
    </citation>
    <scope>NUCLEOTIDE SEQUENCE</scope>
    <source>
        <strain evidence="1">CtGz830</strain>
    </source>
</reference>